<comment type="caution">
    <text evidence="2">The sequence shown here is derived from an EMBL/GenBank/DDBJ whole genome shotgun (WGS) entry which is preliminary data.</text>
</comment>
<evidence type="ECO:0000256" key="1">
    <source>
        <dbReference type="SAM" id="MobiDB-lite"/>
    </source>
</evidence>
<accession>A0A1V8S8D3</accession>
<dbReference type="OrthoDB" id="3647at2759"/>
<dbReference type="Proteomes" id="UP000192596">
    <property type="component" value="Unassembled WGS sequence"/>
</dbReference>
<dbReference type="AlphaFoldDB" id="A0A1V8S8D3"/>
<keyword evidence="3" id="KW-1185">Reference proteome</keyword>
<sequence length="118" mass="13234">MDELVGNAPGFADEDSEEVNEEGVEEQVQEVAPEPSGDGVRMHVEFNTSPKVEFDTLVLKKEILEEEAKKAGFESLHYVRRGEEVKGEVQEKNEACKMSWHGYSREDSRTAKTFGVDA</sequence>
<dbReference type="STRING" id="1507870.A0A1V8S8D3"/>
<feature type="compositionally biased region" description="Acidic residues" evidence="1">
    <location>
        <begin position="12"/>
        <end position="28"/>
    </location>
</feature>
<feature type="region of interest" description="Disordered" evidence="1">
    <location>
        <begin position="1"/>
        <end position="40"/>
    </location>
</feature>
<gene>
    <name evidence="2" type="ORF">B0A48_18581</name>
</gene>
<proteinExistence type="predicted"/>
<evidence type="ECO:0000313" key="3">
    <source>
        <dbReference type="Proteomes" id="UP000192596"/>
    </source>
</evidence>
<organism evidence="2 3">
    <name type="scientific">Cryoendolithus antarcticus</name>
    <dbReference type="NCBI Taxonomy" id="1507870"/>
    <lineage>
        <taxon>Eukaryota</taxon>
        <taxon>Fungi</taxon>
        <taxon>Dikarya</taxon>
        <taxon>Ascomycota</taxon>
        <taxon>Pezizomycotina</taxon>
        <taxon>Dothideomycetes</taxon>
        <taxon>Dothideomycetidae</taxon>
        <taxon>Cladosporiales</taxon>
        <taxon>Cladosporiaceae</taxon>
        <taxon>Cryoendolithus</taxon>
    </lineage>
</organism>
<evidence type="ECO:0000313" key="2">
    <source>
        <dbReference type="EMBL" id="OQN95257.1"/>
    </source>
</evidence>
<dbReference type="EMBL" id="NAJO01000118">
    <property type="protein sequence ID" value="OQN95257.1"/>
    <property type="molecule type" value="Genomic_DNA"/>
</dbReference>
<protein>
    <submittedName>
        <fullName evidence="2">Uncharacterized protein</fullName>
    </submittedName>
</protein>
<reference evidence="3" key="1">
    <citation type="submission" date="2017-03" db="EMBL/GenBank/DDBJ databases">
        <title>Genomes of endolithic fungi from Antarctica.</title>
        <authorList>
            <person name="Coleine C."/>
            <person name="Masonjones S."/>
            <person name="Stajich J.E."/>
        </authorList>
    </citation>
    <scope>NUCLEOTIDE SEQUENCE [LARGE SCALE GENOMIC DNA]</scope>
    <source>
        <strain evidence="3">CCFEE 5527</strain>
    </source>
</reference>
<name>A0A1V8S8D3_9PEZI</name>
<dbReference type="InParanoid" id="A0A1V8S8D3"/>